<accession>G4Z8C4</accession>
<dbReference type="Pfam" id="PF12116">
    <property type="entry name" value="SpoIIID"/>
    <property type="match status" value="1"/>
</dbReference>
<dbReference type="OMA" id="HIPMNAK"/>
<dbReference type="InterPro" id="IPR014208">
    <property type="entry name" value="Spore_III_D"/>
</dbReference>
<gene>
    <name evidence="1" type="ORF">PHYSODRAFT_407691</name>
</gene>
<organism evidence="1 2">
    <name type="scientific">Phytophthora sojae (strain P6497)</name>
    <name type="common">Soybean stem and root rot agent</name>
    <name type="synonym">Phytophthora megasperma f. sp. glycines</name>
    <dbReference type="NCBI Taxonomy" id="1094619"/>
    <lineage>
        <taxon>Eukaryota</taxon>
        <taxon>Sar</taxon>
        <taxon>Stramenopiles</taxon>
        <taxon>Oomycota</taxon>
        <taxon>Peronosporomycetes</taxon>
        <taxon>Peronosporales</taxon>
        <taxon>Peronosporaceae</taxon>
        <taxon>Phytophthora</taxon>
    </lineage>
</organism>
<dbReference type="SUPFAM" id="SSF46689">
    <property type="entry name" value="Homeodomain-like"/>
    <property type="match status" value="1"/>
</dbReference>
<dbReference type="SMR" id="G4Z8C4"/>
<evidence type="ECO:0000313" key="1">
    <source>
        <dbReference type="EMBL" id="EGZ21097.1"/>
    </source>
</evidence>
<dbReference type="Proteomes" id="UP000002640">
    <property type="component" value="Unassembled WGS sequence"/>
</dbReference>
<feature type="non-terminal residue" evidence="1">
    <location>
        <position position="1"/>
    </location>
</feature>
<name>G4Z8C4_PHYSP</name>
<keyword evidence="2" id="KW-1185">Reference proteome</keyword>
<sequence length="85" mass="9279">DQERMIKVVAAAVNKEVSVRVAANAFGVEKSSVHRHVKKHIPMNAKPGPDPVLTEGEAQGIIDDVKARTKRGQCFTSVELGKFVR</sequence>
<evidence type="ECO:0000313" key="2">
    <source>
        <dbReference type="Proteomes" id="UP000002640"/>
    </source>
</evidence>
<reference evidence="1 2" key="1">
    <citation type="journal article" date="2006" name="Science">
        <title>Phytophthora genome sequences uncover evolutionary origins and mechanisms of pathogenesis.</title>
        <authorList>
            <person name="Tyler B.M."/>
            <person name="Tripathy S."/>
            <person name="Zhang X."/>
            <person name="Dehal P."/>
            <person name="Jiang R.H."/>
            <person name="Aerts A."/>
            <person name="Arredondo F.D."/>
            <person name="Baxter L."/>
            <person name="Bensasson D."/>
            <person name="Beynon J.L."/>
            <person name="Chapman J."/>
            <person name="Damasceno C.M."/>
            <person name="Dorrance A.E."/>
            <person name="Dou D."/>
            <person name="Dickerman A.W."/>
            <person name="Dubchak I.L."/>
            <person name="Garbelotto M."/>
            <person name="Gijzen M."/>
            <person name="Gordon S.G."/>
            <person name="Govers F."/>
            <person name="Grunwald N.J."/>
            <person name="Huang W."/>
            <person name="Ivors K.L."/>
            <person name="Jones R.W."/>
            <person name="Kamoun S."/>
            <person name="Krampis K."/>
            <person name="Lamour K.H."/>
            <person name="Lee M.K."/>
            <person name="McDonald W.H."/>
            <person name="Medina M."/>
            <person name="Meijer H.J."/>
            <person name="Nordberg E.K."/>
            <person name="Maclean D.J."/>
            <person name="Ospina-Giraldo M.D."/>
            <person name="Morris P.F."/>
            <person name="Phuntumart V."/>
            <person name="Putnam N.H."/>
            <person name="Rash S."/>
            <person name="Rose J.K."/>
            <person name="Sakihama Y."/>
            <person name="Salamov A.A."/>
            <person name="Savidor A."/>
            <person name="Scheuring C.F."/>
            <person name="Smith B.M."/>
            <person name="Sobral B.W."/>
            <person name="Terry A."/>
            <person name="Torto-Alalibo T.A."/>
            <person name="Win J."/>
            <person name="Xu Z."/>
            <person name="Zhang H."/>
            <person name="Grigoriev I.V."/>
            <person name="Rokhsar D.S."/>
            <person name="Boore J.L."/>
        </authorList>
    </citation>
    <scope>NUCLEOTIDE SEQUENCE [LARGE SCALE GENOMIC DNA]</scope>
    <source>
        <strain evidence="1 2">P6497</strain>
    </source>
</reference>
<dbReference type="AlphaFoldDB" id="G4Z8C4"/>
<dbReference type="RefSeq" id="XP_009523814.1">
    <property type="nucleotide sequence ID" value="XM_009525519.1"/>
</dbReference>
<evidence type="ECO:0008006" key="3">
    <source>
        <dbReference type="Google" id="ProtNLM"/>
    </source>
</evidence>
<dbReference type="GeneID" id="20651530"/>
<protein>
    <recommendedName>
        <fullName evidence="3">HTH psq-type domain-containing protein</fullName>
    </recommendedName>
</protein>
<dbReference type="EMBL" id="JH159153">
    <property type="protein sequence ID" value="EGZ21097.1"/>
    <property type="molecule type" value="Genomic_DNA"/>
</dbReference>
<dbReference type="InterPro" id="IPR009057">
    <property type="entry name" value="Homeodomain-like_sf"/>
</dbReference>
<proteinExistence type="predicted"/>
<dbReference type="InParanoid" id="G4Z8C4"/>
<feature type="non-terminal residue" evidence="1">
    <location>
        <position position="85"/>
    </location>
</feature>
<dbReference type="KEGG" id="psoj:PHYSODRAFT_407691"/>